<reference evidence="4 5" key="1">
    <citation type="submission" date="2016-05" db="EMBL/GenBank/DDBJ databases">
        <title>Nuclear genome of Blastocystis sp. subtype 1 NandII.</title>
        <authorList>
            <person name="Gentekaki E."/>
            <person name="Curtis B."/>
            <person name="Stairs C."/>
            <person name="Eme L."/>
            <person name="Herman E."/>
            <person name="Klimes V."/>
            <person name="Arias M.C."/>
            <person name="Elias M."/>
            <person name="Hilliou F."/>
            <person name="Klute M."/>
            <person name="Malik S.-B."/>
            <person name="Pightling A."/>
            <person name="Rachubinski R."/>
            <person name="Salas D."/>
            <person name="Schlacht A."/>
            <person name="Suga H."/>
            <person name="Archibald J."/>
            <person name="Ball S.G."/>
            <person name="Clark G."/>
            <person name="Dacks J."/>
            <person name="Van Der Giezen M."/>
            <person name="Tsaousis A."/>
            <person name="Roger A."/>
        </authorList>
    </citation>
    <scope>NUCLEOTIDE SEQUENCE [LARGE SCALE GENOMIC DNA]</scope>
    <source>
        <strain evidence="5">ATCC 50177 / NandII</strain>
    </source>
</reference>
<dbReference type="InterPro" id="IPR002777">
    <property type="entry name" value="PFD_beta-like"/>
</dbReference>
<dbReference type="SUPFAM" id="SSF46579">
    <property type="entry name" value="Prefoldin"/>
    <property type="match status" value="1"/>
</dbReference>
<dbReference type="Proteomes" id="UP000078348">
    <property type="component" value="Unassembled WGS sequence"/>
</dbReference>
<dbReference type="Gene3D" id="1.10.287.370">
    <property type="match status" value="1"/>
</dbReference>
<dbReference type="PANTHER" id="PTHR21100:SF9">
    <property type="entry name" value="PREFOLDIN SUBUNIT 4"/>
    <property type="match status" value="1"/>
</dbReference>
<dbReference type="STRING" id="478820.A0A196SB82"/>
<comment type="caution">
    <text evidence="4">The sequence shown here is derived from an EMBL/GenBank/DDBJ whole genome shotgun (WGS) entry which is preliminary data.</text>
</comment>
<evidence type="ECO:0000256" key="1">
    <source>
        <dbReference type="ARBA" id="ARBA00008045"/>
    </source>
</evidence>
<dbReference type="OrthoDB" id="10250441at2759"/>
<keyword evidence="3" id="KW-0175">Coiled coil</keyword>
<proteinExistence type="inferred from homology"/>
<sequence length="126" mass="14374">MAATNIKDLVMTQEEKDRFIRFNSLLEEIKDIDASIDTMKSQIQQLNDANDEGMLAEDEEGNLMLSCGSLFVSMNYTTLESQLTERIEMAEAEIKKLEDERATMKAELEEIKKQLYARFGDLVVLG</sequence>
<dbReference type="InterPro" id="IPR016661">
    <property type="entry name" value="PFDN4"/>
</dbReference>
<dbReference type="GO" id="GO:0016272">
    <property type="term" value="C:prefoldin complex"/>
    <property type="evidence" value="ECO:0007669"/>
    <property type="project" value="InterPro"/>
</dbReference>
<protein>
    <submittedName>
        <fullName evidence="4">Prefoldin subunit</fullName>
    </submittedName>
</protein>
<feature type="coiled-coil region" evidence="3">
    <location>
        <begin position="80"/>
        <end position="114"/>
    </location>
</feature>
<dbReference type="GO" id="GO:0005737">
    <property type="term" value="C:cytoplasm"/>
    <property type="evidence" value="ECO:0007669"/>
    <property type="project" value="TreeGrafter"/>
</dbReference>
<organism evidence="4 5">
    <name type="scientific">Blastocystis sp. subtype 1 (strain ATCC 50177 / NandII)</name>
    <dbReference type="NCBI Taxonomy" id="478820"/>
    <lineage>
        <taxon>Eukaryota</taxon>
        <taxon>Sar</taxon>
        <taxon>Stramenopiles</taxon>
        <taxon>Bigyra</taxon>
        <taxon>Opalozoa</taxon>
        <taxon>Opalinata</taxon>
        <taxon>Blastocystidae</taxon>
        <taxon>Blastocystis</taxon>
    </lineage>
</organism>
<evidence type="ECO:0000313" key="5">
    <source>
        <dbReference type="Proteomes" id="UP000078348"/>
    </source>
</evidence>
<evidence type="ECO:0000256" key="2">
    <source>
        <dbReference type="ARBA" id="ARBA00023186"/>
    </source>
</evidence>
<evidence type="ECO:0000313" key="4">
    <source>
        <dbReference type="EMBL" id="OAO14310.1"/>
    </source>
</evidence>
<dbReference type="InterPro" id="IPR009053">
    <property type="entry name" value="Prefoldin"/>
</dbReference>
<name>A0A196SB82_BLAHN</name>
<accession>A0A196SB82</accession>
<keyword evidence="2" id="KW-0143">Chaperone</keyword>
<dbReference type="GO" id="GO:0051082">
    <property type="term" value="F:unfolded protein binding"/>
    <property type="evidence" value="ECO:0007669"/>
    <property type="project" value="InterPro"/>
</dbReference>
<keyword evidence="5" id="KW-1185">Reference proteome</keyword>
<dbReference type="PANTHER" id="PTHR21100">
    <property type="entry name" value="PREFOLDIN SUBUNIT 4"/>
    <property type="match status" value="1"/>
</dbReference>
<evidence type="ECO:0000256" key="3">
    <source>
        <dbReference type="SAM" id="Coils"/>
    </source>
</evidence>
<comment type="similarity">
    <text evidence="1">Belongs to the prefoldin subunit beta family.</text>
</comment>
<dbReference type="EMBL" id="LXWW01000264">
    <property type="protein sequence ID" value="OAO14310.1"/>
    <property type="molecule type" value="Genomic_DNA"/>
</dbReference>
<dbReference type="Pfam" id="PF01920">
    <property type="entry name" value="Prefoldin_2"/>
    <property type="match status" value="1"/>
</dbReference>
<dbReference type="GO" id="GO:0006457">
    <property type="term" value="P:protein folding"/>
    <property type="evidence" value="ECO:0007669"/>
    <property type="project" value="InterPro"/>
</dbReference>
<gene>
    <name evidence="4" type="ORF">AV274_4014</name>
</gene>
<dbReference type="AlphaFoldDB" id="A0A196SB82"/>